<protein>
    <submittedName>
        <fullName evidence="1">Uncharacterized protein</fullName>
    </submittedName>
</protein>
<organism evidence="1 2">
    <name type="scientific">Granulicella aggregans</name>
    <dbReference type="NCBI Taxonomy" id="474949"/>
    <lineage>
        <taxon>Bacteria</taxon>
        <taxon>Pseudomonadati</taxon>
        <taxon>Acidobacteriota</taxon>
        <taxon>Terriglobia</taxon>
        <taxon>Terriglobales</taxon>
        <taxon>Acidobacteriaceae</taxon>
        <taxon>Granulicella</taxon>
    </lineage>
</organism>
<gene>
    <name evidence="1" type="ORF">HDF16_001140</name>
</gene>
<name>A0A7W7ZAS1_9BACT</name>
<dbReference type="AlphaFoldDB" id="A0A7W7ZAS1"/>
<dbReference type="Proteomes" id="UP000540989">
    <property type="component" value="Unassembled WGS sequence"/>
</dbReference>
<evidence type="ECO:0000313" key="2">
    <source>
        <dbReference type="Proteomes" id="UP000540989"/>
    </source>
</evidence>
<proteinExistence type="predicted"/>
<evidence type="ECO:0000313" key="1">
    <source>
        <dbReference type="EMBL" id="MBB5056455.1"/>
    </source>
</evidence>
<accession>A0A7W7ZAS1</accession>
<dbReference type="EMBL" id="JACHIP010000002">
    <property type="protein sequence ID" value="MBB5056455.1"/>
    <property type="molecule type" value="Genomic_DNA"/>
</dbReference>
<comment type="caution">
    <text evidence="1">The sequence shown here is derived from an EMBL/GenBank/DDBJ whole genome shotgun (WGS) entry which is preliminary data.</text>
</comment>
<sequence length="186" mass="20813">MFSQVEIHTKSYFFAPKTAQDASGAKRVDCDKNKTQKTFVTTRQPLIKGDTIRRFVDAACSQWSDLMDLASLTLRDLTAGFHDQTETSFGQNDTQSANHATTTLRRCRTREQGSALMTVSHAIEYLLDSRLSKQEETSQAEREALAILLSANLSVYREGAEIIPFATRLRQWFRGGSKNKVADATA</sequence>
<reference evidence="1 2" key="1">
    <citation type="submission" date="2020-08" db="EMBL/GenBank/DDBJ databases">
        <title>Genomic Encyclopedia of Type Strains, Phase IV (KMG-V): Genome sequencing to study the core and pangenomes of soil and plant-associated prokaryotes.</title>
        <authorList>
            <person name="Whitman W."/>
        </authorList>
    </citation>
    <scope>NUCLEOTIDE SEQUENCE [LARGE SCALE GENOMIC DNA]</scope>
    <source>
        <strain evidence="1 2">M8UP14</strain>
    </source>
</reference>
<keyword evidence="2" id="KW-1185">Reference proteome</keyword>